<protein>
    <submittedName>
        <fullName evidence="2">Replication protein</fullName>
    </submittedName>
</protein>
<dbReference type="EMBL" id="JAPAIP010000047">
    <property type="protein sequence ID" value="MCW1077438.1"/>
    <property type="molecule type" value="Genomic_DNA"/>
</dbReference>
<sequence>YYVQEYYIMTDVDNQKQDGRVRNWSWIVYPDSAPENWRSILDETGEKWIESPLHDKDINETTNEIKKPHWHIIVSFKNKKSYEQALDIAKQLNSPDPIKVASLQGAVQYLWHRNNPEKYQYDKSEVVAHNGFKYRQYLTDMF</sequence>
<dbReference type="InterPro" id="IPR002631">
    <property type="entry name" value="Plasmid_rep_OBD"/>
</dbReference>
<evidence type="ECO:0000259" key="1">
    <source>
        <dbReference type="Pfam" id="PF01719"/>
    </source>
</evidence>
<name>A0ABD4U4C9_STRAP</name>
<feature type="domain" description="Plasmid replication protein origin binding" evidence="1">
    <location>
        <begin position="17"/>
        <end position="133"/>
    </location>
</feature>
<gene>
    <name evidence="2" type="ORF">OJ589_09840</name>
</gene>
<proteinExistence type="predicted"/>
<reference evidence="2 3" key="1">
    <citation type="submission" date="2022-10" db="EMBL/GenBank/DDBJ databases">
        <title>Comparative genomic study of S. anginosus.</title>
        <authorList>
            <person name="Prasad A."/>
            <person name="Ene A."/>
            <person name="Jablonska S."/>
            <person name="Du J."/>
            <person name="Wolfe A.J."/>
            <person name="Putonti C."/>
        </authorList>
    </citation>
    <scope>NUCLEOTIDE SEQUENCE [LARGE SCALE GENOMIC DNA]</scope>
    <source>
        <strain evidence="2 3">UMB1339</strain>
    </source>
</reference>
<evidence type="ECO:0000313" key="2">
    <source>
        <dbReference type="EMBL" id="MCW1077438.1"/>
    </source>
</evidence>
<feature type="non-terminal residue" evidence="2">
    <location>
        <position position="1"/>
    </location>
</feature>
<evidence type="ECO:0000313" key="3">
    <source>
        <dbReference type="Proteomes" id="UP001208682"/>
    </source>
</evidence>
<accession>A0ABD4U4C9</accession>
<organism evidence="2 3">
    <name type="scientific">Streptococcus anginosus</name>
    <dbReference type="NCBI Taxonomy" id="1328"/>
    <lineage>
        <taxon>Bacteria</taxon>
        <taxon>Bacillati</taxon>
        <taxon>Bacillota</taxon>
        <taxon>Bacilli</taxon>
        <taxon>Lactobacillales</taxon>
        <taxon>Streptococcaceae</taxon>
        <taxon>Streptococcus</taxon>
        <taxon>Streptococcus anginosus group</taxon>
    </lineage>
</organism>
<dbReference type="Pfam" id="PF01719">
    <property type="entry name" value="Rep_OBD"/>
    <property type="match status" value="1"/>
</dbReference>
<comment type="caution">
    <text evidence="2">The sequence shown here is derived from an EMBL/GenBank/DDBJ whole genome shotgun (WGS) entry which is preliminary data.</text>
</comment>
<dbReference type="AlphaFoldDB" id="A0ABD4U4C9"/>
<dbReference type="Proteomes" id="UP001208682">
    <property type="component" value="Unassembled WGS sequence"/>
</dbReference>
<dbReference type="RefSeq" id="WP_264348503.1">
    <property type="nucleotide sequence ID" value="NZ_JAPAIP010000047.1"/>
</dbReference>
<dbReference type="Gene3D" id="3.40.1310.30">
    <property type="match status" value="1"/>
</dbReference>